<keyword evidence="3" id="KW-1185">Reference proteome</keyword>
<proteinExistence type="predicted"/>
<dbReference type="GO" id="GO:0008270">
    <property type="term" value="F:zinc ion binding"/>
    <property type="evidence" value="ECO:0007669"/>
    <property type="project" value="InterPro"/>
</dbReference>
<gene>
    <name evidence="2" type="ORF">SAMN05216553_115127</name>
</gene>
<evidence type="ECO:0000313" key="3">
    <source>
        <dbReference type="Proteomes" id="UP000199623"/>
    </source>
</evidence>
<accession>A0A1G7ZDL5</accession>
<organism evidence="2 3">
    <name type="scientific">Lentzea fradiae</name>
    <dbReference type="NCBI Taxonomy" id="200378"/>
    <lineage>
        <taxon>Bacteria</taxon>
        <taxon>Bacillati</taxon>
        <taxon>Actinomycetota</taxon>
        <taxon>Actinomycetes</taxon>
        <taxon>Pseudonocardiales</taxon>
        <taxon>Pseudonocardiaceae</taxon>
        <taxon>Lentzea</taxon>
    </lineage>
</organism>
<dbReference type="SMART" id="SM00994">
    <property type="entry name" value="zf-C4_ClpX"/>
    <property type="match status" value="2"/>
</dbReference>
<dbReference type="RefSeq" id="WP_090055830.1">
    <property type="nucleotide sequence ID" value="NZ_FNCC01000015.1"/>
</dbReference>
<protein>
    <submittedName>
        <fullName evidence="2">ClpX C4-type zinc finger</fullName>
    </submittedName>
</protein>
<dbReference type="InterPro" id="IPR038366">
    <property type="entry name" value="Znf_CppX_C4_sf"/>
</dbReference>
<dbReference type="InterPro" id="IPR010603">
    <property type="entry name" value="Znf_CppX_C4"/>
</dbReference>
<evidence type="ECO:0000259" key="1">
    <source>
        <dbReference type="SMART" id="SM00994"/>
    </source>
</evidence>
<feature type="domain" description="ATP-dependent Clp protease ATP-binding subunit ClpX zinc ribbon" evidence="1">
    <location>
        <begin position="107"/>
        <end position="142"/>
    </location>
</feature>
<dbReference type="Gene3D" id="6.20.220.10">
    <property type="entry name" value="ClpX chaperone, C4-type zinc finger domain"/>
    <property type="match status" value="1"/>
</dbReference>
<dbReference type="SUPFAM" id="SSF57716">
    <property type="entry name" value="Glucocorticoid receptor-like (DNA-binding domain)"/>
    <property type="match status" value="1"/>
</dbReference>
<dbReference type="EMBL" id="FNCC01000015">
    <property type="protein sequence ID" value="SDH06831.1"/>
    <property type="molecule type" value="Genomic_DNA"/>
</dbReference>
<name>A0A1G7ZDL5_9PSEU</name>
<dbReference type="STRING" id="200378.SAMN05216553_115127"/>
<dbReference type="AlphaFoldDB" id="A0A1G7ZDL5"/>
<dbReference type="GO" id="GO:0046983">
    <property type="term" value="F:protein dimerization activity"/>
    <property type="evidence" value="ECO:0007669"/>
    <property type="project" value="InterPro"/>
</dbReference>
<dbReference type="OrthoDB" id="3690025at2"/>
<dbReference type="Proteomes" id="UP000199623">
    <property type="component" value="Unassembled WGS sequence"/>
</dbReference>
<evidence type="ECO:0000313" key="2">
    <source>
        <dbReference type="EMBL" id="SDH06831.1"/>
    </source>
</evidence>
<sequence>MTLDEELLAAARRAGTASAAAQDKADVAKAVYHHAVLRLHRAGGSMREIADALKMSHQRVHQIVEQSKRVERCWFCARAADQVGKLMAGPAALICDLCVASAEVGEVGDCSFCGETKPVHHGAEARICRKCLDFSAAVITEATVSEAASPR</sequence>
<dbReference type="Pfam" id="PF06689">
    <property type="entry name" value="zf-C4_ClpX"/>
    <property type="match status" value="1"/>
</dbReference>
<reference evidence="3" key="1">
    <citation type="submission" date="2016-10" db="EMBL/GenBank/DDBJ databases">
        <authorList>
            <person name="Varghese N."/>
            <person name="Submissions S."/>
        </authorList>
    </citation>
    <scope>NUCLEOTIDE SEQUENCE [LARGE SCALE GENOMIC DNA]</scope>
    <source>
        <strain evidence="3">CGMCC 4.3506</strain>
    </source>
</reference>
<feature type="domain" description="ATP-dependent Clp protease ATP-binding subunit ClpX zinc ribbon" evidence="1">
    <location>
        <begin position="70"/>
        <end position="106"/>
    </location>
</feature>